<dbReference type="GO" id="GO:0006629">
    <property type="term" value="P:lipid metabolic process"/>
    <property type="evidence" value="ECO:0007669"/>
    <property type="project" value="UniProtKB-ARBA"/>
</dbReference>
<name>A0A1L0BQX9_9ASCO</name>
<sequence length="489" mass="54972">MSGPSIPLDSPIASLLQDAQPLSPQTSEGVLKENKNDAGNLPSNHYKERLSLFRFKLRQMCLPIVRKETDLLARLQARVRTPGRDLYFAWTANLASHTFYVLMLPLPLWFGASTLARDLIFVLGMGIYVTGFLKDFLCLPRPRSPPLHRITMLSYTAHEYGWPSSHSANATAVTLVLLATFYDQRSSFSYLQFVTLIGLLALYYLSLILGRLYCGMHGFFDILTGMSIGTGVFLFRYFYGVAYDQFLFYSSRNSSWLGIFATFFVIIAGHMYLIHIYPEPVDDCPCFDDSVAFVGVLIGIDIAHYVCVLSNKFTFTNTLHDALRIPFLADLSILVMLARVVIGIVLVVIWKSILKPVLFSILPPLYKLIGVNLPRVNYISTAHSKTASHQIRRQSLSNMKNEPMIPIEDILKSARQEVDVVGPEDDIDAYELLDYQLKHPEDKSVSVKISGVFRPRYDVEIVGRTIVYAGISITSVWGFAFATQAMGLT</sequence>
<evidence type="ECO:0000256" key="8">
    <source>
        <dbReference type="SAM" id="MobiDB-lite"/>
    </source>
</evidence>
<dbReference type="PANTHER" id="PTHR14969">
    <property type="entry name" value="SPHINGOSINE-1-PHOSPHATE PHOSPHOHYDROLASE"/>
    <property type="match status" value="1"/>
</dbReference>
<keyword evidence="2 9" id="KW-0812">Transmembrane</keyword>
<organism evidence="11 12">
    <name type="scientific">Sungouiella intermedia</name>
    <dbReference type="NCBI Taxonomy" id="45354"/>
    <lineage>
        <taxon>Eukaryota</taxon>
        <taxon>Fungi</taxon>
        <taxon>Dikarya</taxon>
        <taxon>Ascomycota</taxon>
        <taxon>Saccharomycotina</taxon>
        <taxon>Pichiomycetes</taxon>
        <taxon>Metschnikowiaceae</taxon>
        <taxon>Sungouiella</taxon>
    </lineage>
</organism>
<dbReference type="GO" id="GO:0042392">
    <property type="term" value="F:sphingosine-1-phosphate phosphatase activity"/>
    <property type="evidence" value="ECO:0007669"/>
    <property type="project" value="TreeGrafter"/>
</dbReference>
<feature type="transmembrane region" description="Helical" evidence="9">
    <location>
        <begin position="219"/>
        <end position="239"/>
    </location>
</feature>
<feature type="transmembrane region" description="Helical" evidence="9">
    <location>
        <begin position="466"/>
        <end position="486"/>
    </location>
</feature>
<dbReference type="STRING" id="45354.A0A1L0BQX9"/>
<evidence type="ECO:0000256" key="9">
    <source>
        <dbReference type="SAM" id="Phobius"/>
    </source>
</evidence>
<keyword evidence="3" id="KW-0378">Hydrolase</keyword>
<accession>A0A1L0BQX9</accession>
<keyword evidence="5 9" id="KW-1133">Transmembrane helix</keyword>
<dbReference type="EMBL" id="LT635759">
    <property type="protein sequence ID" value="SGZ53745.1"/>
    <property type="molecule type" value="Genomic_DNA"/>
</dbReference>
<evidence type="ECO:0000256" key="1">
    <source>
        <dbReference type="ARBA" id="ARBA00004477"/>
    </source>
</evidence>
<dbReference type="Pfam" id="PF01569">
    <property type="entry name" value="PAP2"/>
    <property type="match status" value="1"/>
</dbReference>
<feature type="transmembrane region" description="Helical" evidence="9">
    <location>
        <begin position="86"/>
        <end position="107"/>
    </location>
</feature>
<keyword evidence="12" id="KW-1185">Reference proteome</keyword>
<evidence type="ECO:0000256" key="6">
    <source>
        <dbReference type="ARBA" id="ARBA00023136"/>
    </source>
</evidence>
<feature type="transmembrane region" description="Helical" evidence="9">
    <location>
        <begin position="259"/>
        <end position="278"/>
    </location>
</feature>
<evidence type="ECO:0000256" key="5">
    <source>
        <dbReference type="ARBA" id="ARBA00022989"/>
    </source>
</evidence>
<feature type="transmembrane region" description="Helical" evidence="9">
    <location>
        <begin position="331"/>
        <end position="350"/>
    </location>
</feature>
<keyword evidence="6 9" id="KW-0472">Membrane</keyword>
<evidence type="ECO:0000256" key="3">
    <source>
        <dbReference type="ARBA" id="ARBA00022801"/>
    </source>
</evidence>
<dbReference type="CDD" id="cd03388">
    <property type="entry name" value="PAP2_SPPase1"/>
    <property type="match status" value="1"/>
</dbReference>
<comment type="similarity">
    <text evidence="7">Belongs to the type 2 lipid phosphate phosphatase family.</text>
</comment>
<feature type="transmembrane region" description="Helical" evidence="9">
    <location>
        <begin position="290"/>
        <end position="311"/>
    </location>
</feature>
<dbReference type="SUPFAM" id="SSF48317">
    <property type="entry name" value="Acid phosphatase/Vanadium-dependent haloperoxidase"/>
    <property type="match status" value="1"/>
</dbReference>
<gene>
    <name evidence="11" type="ORF">SAMEA4029010_CIC11G00000002812</name>
</gene>
<proteinExistence type="inferred from homology"/>
<dbReference type="PANTHER" id="PTHR14969:SF28">
    <property type="entry name" value="DIHYDROSPHINGOSINE 1-PHOSPHATE PHOSPHATASE LCB3-RELATED"/>
    <property type="match status" value="1"/>
</dbReference>
<comment type="subcellular location">
    <subcellularLocation>
        <location evidence="1">Endoplasmic reticulum membrane</location>
        <topology evidence="1">Multi-pass membrane protein</topology>
    </subcellularLocation>
</comment>
<dbReference type="Proteomes" id="UP000182334">
    <property type="component" value="Chromosome IV"/>
</dbReference>
<dbReference type="SMART" id="SM00014">
    <property type="entry name" value="acidPPc"/>
    <property type="match status" value="1"/>
</dbReference>
<dbReference type="InterPro" id="IPR036938">
    <property type="entry name" value="PAP2/HPO_sf"/>
</dbReference>
<keyword evidence="4" id="KW-0256">Endoplasmic reticulum</keyword>
<dbReference type="GO" id="GO:0005789">
    <property type="term" value="C:endoplasmic reticulum membrane"/>
    <property type="evidence" value="ECO:0007669"/>
    <property type="project" value="UniProtKB-SubCell"/>
</dbReference>
<protein>
    <submittedName>
        <fullName evidence="11">CIC11C00000002812</fullName>
    </submittedName>
</protein>
<reference evidence="11 12" key="1">
    <citation type="submission" date="2016-10" db="EMBL/GenBank/DDBJ databases">
        <authorList>
            <person name="de Groot N.N."/>
        </authorList>
    </citation>
    <scope>NUCLEOTIDE SEQUENCE [LARGE SCALE GENOMIC DNA]</scope>
    <source>
        <strain evidence="11 12">CBS 141442</strain>
    </source>
</reference>
<evidence type="ECO:0000313" key="12">
    <source>
        <dbReference type="Proteomes" id="UP000182334"/>
    </source>
</evidence>
<feature type="domain" description="Phosphatidic acid phosphatase type 2/haloperoxidase" evidence="10">
    <location>
        <begin position="116"/>
        <end position="237"/>
    </location>
</feature>
<dbReference type="InterPro" id="IPR000326">
    <property type="entry name" value="PAP2/HPO"/>
</dbReference>
<feature type="region of interest" description="Disordered" evidence="8">
    <location>
        <begin position="23"/>
        <end position="43"/>
    </location>
</feature>
<evidence type="ECO:0000313" key="11">
    <source>
        <dbReference type="EMBL" id="SGZ53745.1"/>
    </source>
</evidence>
<dbReference type="Gene3D" id="1.20.144.10">
    <property type="entry name" value="Phosphatidic acid phosphatase type 2/haloperoxidase"/>
    <property type="match status" value="1"/>
</dbReference>
<dbReference type="OrthoDB" id="301434at2759"/>
<evidence type="ECO:0000256" key="7">
    <source>
        <dbReference type="ARBA" id="ARBA00038324"/>
    </source>
</evidence>
<feature type="transmembrane region" description="Helical" evidence="9">
    <location>
        <begin position="119"/>
        <end position="139"/>
    </location>
</feature>
<evidence type="ECO:0000256" key="2">
    <source>
        <dbReference type="ARBA" id="ARBA00022692"/>
    </source>
</evidence>
<evidence type="ECO:0000256" key="4">
    <source>
        <dbReference type="ARBA" id="ARBA00022824"/>
    </source>
</evidence>
<evidence type="ECO:0000259" key="10">
    <source>
        <dbReference type="SMART" id="SM00014"/>
    </source>
</evidence>
<feature type="transmembrane region" description="Helical" evidence="9">
    <location>
        <begin position="188"/>
        <end position="207"/>
    </location>
</feature>
<dbReference type="AlphaFoldDB" id="A0A1L0BQX9"/>